<organism evidence="1 2">
    <name type="scientific">Cytospora leucostoma</name>
    <dbReference type="NCBI Taxonomy" id="1230097"/>
    <lineage>
        <taxon>Eukaryota</taxon>
        <taxon>Fungi</taxon>
        <taxon>Dikarya</taxon>
        <taxon>Ascomycota</taxon>
        <taxon>Pezizomycotina</taxon>
        <taxon>Sordariomycetes</taxon>
        <taxon>Sordariomycetidae</taxon>
        <taxon>Diaporthales</taxon>
        <taxon>Cytosporaceae</taxon>
        <taxon>Cytospora</taxon>
    </lineage>
</organism>
<gene>
    <name evidence="1" type="ORF">VPNG_02702</name>
</gene>
<proteinExistence type="predicted"/>
<keyword evidence="2" id="KW-1185">Reference proteome</keyword>
<comment type="caution">
    <text evidence="1">The sequence shown here is derived from an EMBL/GenBank/DDBJ whole genome shotgun (WGS) entry which is preliminary data.</text>
</comment>
<dbReference type="EMBL" id="LKEB01000005">
    <property type="protein sequence ID" value="ROW16376.1"/>
    <property type="molecule type" value="Genomic_DNA"/>
</dbReference>
<dbReference type="AlphaFoldDB" id="A0A423XJ97"/>
<reference evidence="1 2" key="1">
    <citation type="submission" date="2015-09" db="EMBL/GenBank/DDBJ databases">
        <title>Host preference determinants of Valsa canker pathogens revealed by comparative genomics.</title>
        <authorList>
            <person name="Yin Z."/>
            <person name="Huang L."/>
        </authorList>
    </citation>
    <scope>NUCLEOTIDE SEQUENCE [LARGE SCALE GENOMIC DNA]</scope>
    <source>
        <strain evidence="1 2">SXYLt</strain>
    </source>
</reference>
<sequence length="150" mass="16864">MQDGVAQKRDRFFVAKAPSDYDDAARSAREPVVFLDDHYSTLDADKLYHHAQNVARTFVADKALVRVVVLPLEGCSIGAVLFVLVEIVMMENYEERAPDIQLHDRLLFVGSFPISPHPFFDHKAEVDSTMLAFSDGFVLPFLLSHLDLEG</sequence>
<evidence type="ECO:0000313" key="1">
    <source>
        <dbReference type="EMBL" id="ROW16376.1"/>
    </source>
</evidence>
<dbReference type="STRING" id="1230097.A0A423XJ97"/>
<dbReference type="OrthoDB" id="3355480at2759"/>
<evidence type="ECO:0000313" key="2">
    <source>
        <dbReference type="Proteomes" id="UP000285146"/>
    </source>
</evidence>
<dbReference type="Proteomes" id="UP000285146">
    <property type="component" value="Unassembled WGS sequence"/>
</dbReference>
<name>A0A423XJ97_9PEZI</name>
<protein>
    <submittedName>
        <fullName evidence="1">Uncharacterized protein</fullName>
    </submittedName>
</protein>
<dbReference type="InParanoid" id="A0A423XJ97"/>
<accession>A0A423XJ97</accession>